<feature type="domain" description="Amidase" evidence="1">
    <location>
        <begin position="267"/>
        <end position="378"/>
    </location>
</feature>
<organism evidence="2 3">
    <name type="scientific">Camelimonas abortus</name>
    <dbReference type="NCBI Taxonomy" id="1017184"/>
    <lineage>
        <taxon>Bacteria</taxon>
        <taxon>Pseudomonadati</taxon>
        <taxon>Pseudomonadota</taxon>
        <taxon>Alphaproteobacteria</taxon>
        <taxon>Hyphomicrobiales</taxon>
        <taxon>Chelatococcaceae</taxon>
        <taxon>Camelimonas</taxon>
    </lineage>
</organism>
<gene>
    <name evidence="2" type="ORF">ACFOEX_11525</name>
</gene>
<evidence type="ECO:0000259" key="1">
    <source>
        <dbReference type="Pfam" id="PF01425"/>
    </source>
</evidence>
<feature type="domain" description="Amidase" evidence="1">
    <location>
        <begin position="19"/>
        <end position="175"/>
    </location>
</feature>
<protein>
    <submittedName>
        <fullName evidence="2">Amidase</fullName>
        <ecNumber evidence="2">3.5.1.4</ecNumber>
    </submittedName>
</protein>
<dbReference type="PANTHER" id="PTHR46310">
    <property type="entry name" value="AMIDASE 1"/>
    <property type="match status" value="1"/>
</dbReference>
<dbReference type="Proteomes" id="UP001595536">
    <property type="component" value="Unassembled WGS sequence"/>
</dbReference>
<dbReference type="Gene3D" id="3.90.1300.10">
    <property type="entry name" value="Amidase signature (AS) domain"/>
    <property type="match status" value="1"/>
</dbReference>
<dbReference type="SUPFAM" id="SSF75304">
    <property type="entry name" value="Amidase signature (AS) enzymes"/>
    <property type="match status" value="1"/>
</dbReference>
<accession>A0ABV7LH06</accession>
<sequence length="388" mass="39663">MLEDRYNAIVPHGRITIAGAAGGPLAGLTFVVKDFFDVAGAPTGAGSPDWLATHPAPQRHAPAVSRLLDAGATLAGKTHTDEMAWSLNGENHHYGTPVNPAAPERIPGGSSSGSAVIAAAGLADFAIGSDTGGSVRLPASYCGVFGMRPTHGRIDISGAVPLAPSYDTVGWFARDGAMMKRVGAVLFGGWRAPAAPARFLLGADLFAAAGAAVAAALRDAVAMLPEARPVDVAGGALPEWRDAFRVLQASEVWKAHGAWVEATRPNFGPGVRERFAGAPLVTAAEVAAAAAVRAAIRERLDALLGDDGVLILPTGPGAAPFRNTPAAELEQFRARSLELLCLAGHAGLPQISLPLGRIDGCPLGLSLIAPRGQDERLLDIAAALAPAA</sequence>
<dbReference type="InterPro" id="IPR023631">
    <property type="entry name" value="Amidase_dom"/>
</dbReference>
<proteinExistence type="predicted"/>
<evidence type="ECO:0000313" key="2">
    <source>
        <dbReference type="EMBL" id="MFC3266975.1"/>
    </source>
</evidence>
<dbReference type="Pfam" id="PF01425">
    <property type="entry name" value="Amidase"/>
    <property type="match status" value="2"/>
</dbReference>
<evidence type="ECO:0000313" key="3">
    <source>
        <dbReference type="Proteomes" id="UP001595536"/>
    </source>
</evidence>
<dbReference type="NCBIfam" id="NF006169">
    <property type="entry name" value="PRK08310.1"/>
    <property type="match status" value="1"/>
</dbReference>
<keyword evidence="3" id="KW-1185">Reference proteome</keyword>
<dbReference type="RefSeq" id="WP_376830579.1">
    <property type="nucleotide sequence ID" value="NZ_JBHLWR010000006.1"/>
</dbReference>
<dbReference type="PANTHER" id="PTHR46310:SF7">
    <property type="entry name" value="AMIDASE 1"/>
    <property type="match status" value="1"/>
</dbReference>
<reference evidence="3" key="1">
    <citation type="journal article" date="2019" name="Int. J. Syst. Evol. Microbiol.">
        <title>The Global Catalogue of Microorganisms (GCM) 10K type strain sequencing project: providing services to taxonomists for standard genome sequencing and annotation.</title>
        <authorList>
            <consortium name="The Broad Institute Genomics Platform"/>
            <consortium name="The Broad Institute Genome Sequencing Center for Infectious Disease"/>
            <person name="Wu L."/>
            <person name="Ma J."/>
        </authorList>
    </citation>
    <scope>NUCLEOTIDE SEQUENCE [LARGE SCALE GENOMIC DNA]</scope>
    <source>
        <strain evidence="3">CCM 7941</strain>
    </source>
</reference>
<keyword evidence="2" id="KW-0378">Hydrolase</keyword>
<dbReference type="GO" id="GO:0004040">
    <property type="term" value="F:amidase activity"/>
    <property type="evidence" value="ECO:0007669"/>
    <property type="project" value="UniProtKB-EC"/>
</dbReference>
<dbReference type="InterPro" id="IPR036928">
    <property type="entry name" value="AS_sf"/>
</dbReference>
<comment type="caution">
    <text evidence="2">The sequence shown here is derived from an EMBL/GenBank/DDBJ whole genome shotgun (WGS) entry which is preliminary data.</text>
</comment>
<dbReference type="EMBL" id="JBHRUV010000069">
    <property type="protein sequence ID" value="MFC3266975.1"/>
    <property type="molecule type" value="Genomic_DNA"/>
</dbReference>
<dbReference type="EC" id="3.5.1.4" evidence="2"/>
<name>A0ABV7LH06_9HYPH</name>